<feature type="compositionally biased region" description="Low complexity" evidence="1">
    <location>
        <begin position="59"/>
        <end position="70"/>
    </location>
</feature>
<dbReference type="Gene3D" id="3.40.50.1820">
    <property type="entry name" value="alpha/beta hydrolase"/>
    <property type="match status" value="1"/>
</dbReference>
<name>A0A0J6VJN0_9MYCO</name>
<dbReference type="STRING" id="37916.MCHLDSM_05347"/>
<keyword evidence="4" id="KW-1185">Reference proteome</keyword>
<feature type="chain" id="PRO_5039647853" evidence="2">
    <location>
        <begin position="20"/>
        <end position="600"/>
    </location>
</feature>
<sequence length="600" mass="61387" precursor="true">MAQLSAWMGAGVVAAGVSAALITGADSAAADTGSDTAGATASASDTVDRGPRASDNADGESGSAETSSTTEDTDTDTDTDTDADTDVDTDTEEADDADVDEAPDASDEDVDSDADTDAGDDNQTGADTDSPSDRDHDAATDSNSDDEQAVEDDAPELTEQDDPGEPESVDPRPASPEGTGAEQSAPPSTPARPLAATNTVAAKRVSAAFAAPTAAAAPEPRTLQEVIQSLVTELIGAAIRFVAGPPVVPPGVNVTVRSSRLEITEGRFVRADWYYPDGDELPARFIYLQHGYRGVGPMYSYTASWLAERTNSIVVVPTLSSNPYVRDGFWLGDDQVYRATAALLVGDRDALTASAVAAGFAKRYGADAALPDRFTLVGHSLGAGVVAGTAGYYAEAVIAGGAVNQLAGVITLDGAPPGSVLADALDKLDGLGTYIPVIELGAPREDGSPRRVDEALNAHRPGHFNGVVLDNGQHLDSMQGGSRAIQLISYLNQGFPTEQNKSAAQTLIAGWINDVFAGRIDSSTGACEGSGCAGIYGEPGAAVSIATPVGPATGVVIGTSVAPVTTVFRPLSATSLVSSRSTSLRLALTGRPEAATRRSW</sequence>
<dbReference type="EMBL" id="JYNL01000064">
    <property type="protein sequence ID" value="KMO70459.1"/>
    <property type="molecule type" value="Genomic_DNA"/>
</dbReference>
<feature type="compositionally biased region" description="Low complexity" evidence="1">
    <location>
        <begin position="27"/>
        <end position="45"/>
    </location>
</feature>
<proteinExistence type="predicted"/>
<evidence type="ECO:0000256" key="1">
    <source>
        <dbReference type="SAM" id="MobiDB-lite"/>
    </source>
</evidence>
<evidence type="ECO:0000256" key="2">
    <source>
        <dbReference type="SAM" id="SignalP"/>
    </source>
</evidence>
<dbReference type="GO" id="GO:0016787">
    <property type="term" value="F:hydrolase activity"/>
    <property type="evidence" value="ECO:0007669"/>
    <property type="project" value="UniProtKB-KW"/>
</dbReference>
<protein>
    <submittedName>
        <fullName evidence="3">Alpha/beta hydrolase family protein</fullName>
    </submittedName>
</protein>
<feature type="signal peptide" evidence="2">
    <location>
        <begin position="1"/>
        <end position="19"/>
    </location>
</feature>
<gene>
    <name evidence="3" type="ORF">MCHLDSM_05347</name>
</gene>
<keyword evidence="3" id="KW-0378">Hydrolase</keyword>
<evidence type="ECO:0000313" key="3">
    <source>
        <dbReference type="EMBL" id="KMO70459.1"/>
    </source>
</evidence>
<dbReference type="Proteomes" id="UP000036513">
    <property type="component" value="Unassembled WGS sequence"/>
</dbReference>
<feature type="region of interest" description="Disordered" evidence="1">
    <location>
        <begin position="27"/>
        <end position="194"/>
    </location>
</feature>
<feature type="compositionally biased region" description="Acidic residues" evidence="1">
    <location>
        <begin position="71"/>
        <end position="120"/>
    </location>
</feature>
<dbReference type="AlphaFoldDB" id="A0A0J6VJN0"/>
<feature type="compositionally biased region" description="Acidic residues" evidence="1">
    <location>
        <begin position="143"/>
        <end position="168"/>
    </location>
</feature>
<keyword evidence="2" id="KW-0732">Signal</keyword>
<comment type="caution">
    <text evidence="3">The sequence shown here is derived from an EMBL/GenBank/DDBJ whole genome shotgun (WGS) entry which is preliminary data.</text>
</comment>
<reference evidence="3 4" key="1">
    <citation type="journal article" date="2015" name="Genome Biol. Evol.">
        <title>Characterization of Three Mycobacterium spp. with Potential Use in Bioremediation by Genome Sequencing and Comparative Genomics.</title>
        <authorList>
            <person name="Das S."/>
            <person name="Pettersson B.M."/>
            <person name="Behra P.R."/>
            <person name="Ramesh M."/>
            <person name="Dasgupta S."/>
            <person name="Bhattacharya A."/>
            <person name="Kirsebom L.A."/>
        </authorList>
    </citation>
    <scope>NUCLEOTIDE SEQUENCE [LARGE SCALE GENOMIC DNA]</scope>
    <source>
        <strain evidence="3 4">DSM 43826</strain>
    </source>
</reference>
<dbReference type="RefSeq" id="WP_048472463.1">
    <property type="nucleotide sequence ID" value="NZ_JYNL01000064.1"/>
</dbReference>
<dbReference type="InterPro" id="IPR029058">
    <property type="entry name" value="AB_hydrolase_fold"/>
</dbReference>
<dbReference type="SUPFAM" id="SSF53474">
    <property type="entry name" value="alpha/beta-Hydrolases"/>
    <property type="match status" value="1"/>
</dbReference>
<evidence type="ECO:0000313" key="4">
    <source>
        <dbReference type="Proteomes" id="UP000036513"/>
    </source>
</evidence>
<dbReference type="PATRIC" id="fig|37916.4.peg.5354"/>
<accession>A0A0J6VJN0</accession>
<organism evidence="3 4">
    <name type="scientific">Mycolicibacterium chlorophenolicum</name>
    <dbReference type="NCBI Taxonomy" id="37916"/>
    <lineage>
        <taxon>Bacteria</taxon>
        <taxon>Bacillati</taxon>
        <taxon>Actinomycetota</taxon>
        <taxon>Actinomycetes</taxon>
        <taxon>Mycobacteriales</taxon>
        <taxon>Mycobacteriaceae</taxon>
        <taxon>Mycolicibacterium</taxon>
    </lineage>
</organism>